<evidence type="ECO:0000313" key="2">
    <source>
        <dbReference type="EMBL" id="UYQ71606.1"/>
    </source>
</evidence>
<organism evidence="2 3">
    <name type="scientific">Pelagibacterium flavum</name>
    <dbReference type="NCBI Taxonomy" id="2984530"/>
    <lineage>
        <taxon>Bacteria</taxon>
        <taxon>Pseudomonadati</taxon>
        <taxon>Pseudomonadota</taxon>
        <taxon>Alphaproteobacteria</taxon>
        <taxon>Hyphomicrobiales</taxon>
        <taxon>Devosiaceae</taxon>
        <taxon>Pelagibacterium</taxon>
    </lineage>
</organism>
<dbReference type="InterPro" id="IPR045517">
    <property type="entry name" value="Glyoxalase_8"/>
</dbReference>
<dbReference type="Pfam" id="PF20066">
    <property type="entry name" value="Glyoxalase_8"/>
    <property type="match status" value="1"/>
</dbReference>
<dbReference type="EMBL" id="CP107716">
    <property type="protein sequence ID" value="UYQ71606.1"/>
    <property type="molecule type" value="Genomic_DNA"/>
</dbReference>
<dbReference type="Proteomes" id="UP001163882">
    <property type="component" value="Chromosome"/>
</dbReference>
<sequence length="181" mass="20184">MAKSLRSALAKYEHELSHGQCLELVARQLGCADWNVLAARETSKSPPDLQMPEGWFAASHSSREMFRMGVAPGLAGVAMIEARADTRIPPDMTGVLMRSFSARAFRAKRLRFSAQLKTQRATAGTIWMRVDPRGGGRYLRFDNMLNRTENGALKGDADWIERNIVLDVSYSAESIHIWVSS</sequence>
<dbReference type="RefSeq" id="WP_264225256.1">
    <property type="nucleotide sequence ID" value="NZ_CP107716.1"/>
</dbReference>
<accession>A0ABY6IM83</accession>
<proteinExistence type="predicted"/>
<name>A0ABY6IM83_9HYPH</name>
<evidence type="ECO:0000313" key="3">
    <source>
        <dbReference type="Proteomes" id="UP001163882"/>
    </source>
</evidence>
<feature type="domain" description="Glyoxalase-related protein" evidence="1">
    <location>
        <begin position="2"/>
        <end position="50"/>
    </location>
</feature>
<protein>
    <submittedName>
        <fullName evidence="2">Glyoxalase superfamily protein</fullName>
    </submittedName>
</protein>
<evidence type="ECO:0000259" key="1">
    <source>
        <dbReference type="Pfam" id="PF20066"/>
    </source>
</evidence>
<keyword evidence="3" id="KW-1185">Reference proteome</keyword>
<gene>
    <name evidence="2" type="ORF">OF122_16415</name>
</gene>
<reference evidence="2" key="1">
    <citation type="submission" date="2022-10" db="EMBL/GenBank/DDBJ databases">
        <title>YIM 151497 complete genome.</title>
        <authorList>
            <person name="Chen X."/>
        </authorList>
    </citation>
    <scope>NUCLEOTIDE SEQUENCE</scope>
    <source>
        <strain evidence="2">YIM 151497</strain>
    </source>
</reference>